<dbReference type="InterPro" id="IPR051567">
    <property type="entry name" value="Unconventional_Myosin_ATPase"/>
</dbReference>
<dbReference type="GO" id="GO:0003779">
    <property type="term" value="F:actin binding"/>
    <property type="evidence" value="ECO:0007669"/>
    <property type="project" value="UniProtKB-KW"/>
</dbReference>
<evidence type="ECO:0000256" key="6">
    <source>
        <dbReference type="ARBA" id="ARBA00022741"/>
    </source>
</evidence>
<keyword evidence="4" id="KW-0963">Cytoplasm</keyword>
<dbReference type="InterPro" id="IPR000299">
    <property type="entry name" value="FERM_domain"/>
</dbReference>
<evidence type="ECO:0000256" key="10">
    <source>
        <dbReference type="PROSITE-ProRule" id="PRU00192"/>
    </source>
</evidence>
<dbReference type="InterPro" id="IPR029071">
    <property type="entry name" value="Ubiquitin-like_domsf"/>
</dbReference>
<dbReference type="FunFam" id="1.20.80.10:FF:000012">
    <property type="entry name" value="Myosin VIIA"/>
    <property type="match status" value="1"/>
</dbReference>
<dbReference type="FunFam" id="3.10.20.90:FF:000051">
    <property type="entry name" value="Unconventional myosin-VIIa"/>
    <property type="match status" value="1"/>
</dbReference>
<comment type="subcellular location">
    <subcellularLocation>
        <location evidence="1">Cytoplasm</location>
    </subcellularLocation>
</comment>
<dbReference type="SUPFAM" id="SSF50729">
    <property type="entry name" value="PH domain-like"/>
    <property type="match status" value="1"/>
</dbReference>
<dbReference type="Pfam" id="PF02174">
    <property type="entry name" value="IRS"/>
    <property type="match status" value="1"/>
</dbReference>
<feature type="domain" description="MyTH4" evidence="14">
    <location>
        <begin position="761"/>
        <end position="910"/>
    </location>
</feature>
<dbReference type="SMART" id="SM00295">
    <property type="entry name" value="B41"/>
    <property type="match status" value="2"/>
</dbReference>
<dbReference type="PROSITE" id="PS51016">
    <property type="entry name" value="MYTH4"/>
    <property type="match status" value="2"/>
</dbReference>
<dbReference type="GO" id="GO:0005524">
    <property type="term" value="F:ATP binding"/>
    <property type="evidence" value="ECO:0007669"/>
    <property type="project" value="UniProtKB-KW"/>
</dbReference>
<keyword evidence="7" id="KW-0067">ATP-binding</keyword>
<keyword evidence="8" id="KW-0505">Motor protein</keyword>
<dbReference type="Pfam" id="PF00784">
    <property type="entry name" value="MyTH4"/>
    <property type="match status" value="1"/>
</dbReference>
<evidence type="ECO:0000313" key="15">
    <source>
        <dbReference type="EMBL" id="CAD7643923.1"/>
    </source>
</evidence>
<dbReference type="GO" id="GO:0048731">
    <property type="term" value="P:system development"/>
    <property type="evidence" value="ECO:0007669"/>
    <property type="project" value="UniProtKB-ARBA"/>
</dbReference>
<reference evidence="15" key="1">
    <citation type="submission" date="2020-11" db="EMBL/GenBank/DDBJ databases">
        <authorList>
            <person name="Tran Van P."/>
        </authorList>
    </citation>
    <scope>NUCLEOTIDE SEQUENCE</scope>
</reference>
<dbReference type="SUPFAM" id="SSF50044">
    <property type="entry name" value="SH3-domain"/>
    <property type="match status" value="1"/>
</dbReference>
<keyword evidence="6" id="KW-0547">Nucleotide-binding</keyword>
<dbReference type="Proteomes" id="UP000728032">
    <property type="component" value="Unassembled WGS sequence"/>
</dbReference>
<evidence type="ECO:0000256" key="2">
    <source>
        <dbReference type="ARBA" id="ARBA00008314"/>
    </source>
</evidence>
<keyword evidence="3 10" id="KW-0728">SH3 domain</keyword>
<dbReference type="OrthoDB" id="6108017at2759"/>
<keyword evidence="5" id="KW-0677">Repeat</keyword>
<evidence type="ECO:0008006" key="17">
    <source>
        <dbReference type="Google" id="ProtNLM"/>
    </source>
</evidence>
<evidence type="ECO:0000256" key="3">
    <source>
        <dbReference type="ARBA" id="ARBA00022443"/>
    </source>
</evidence>
<evidence type="ECO:0000313" key="16">
    <source>
        <dbReference type="Proteomes" id="UP000728032"/>
    </source>
</evidence>
<dbReference type="AlphaFoldDB" id="A0A7R9LMW4"/>
<dbReference type="PANTHER" id="PTHR22692">
    <property type="entry name" value="MYOSIN VII, XV"/>
    <property type="match status" value="1"/>
</dbReference>
<dbReference type="Gene3D" id="3.10.20.90">
    <property type="entry name" value="Phosphatidylinositol 3-kinase Catalytic Subunit, Chain A, domain 1"/>
    <property type="match status" value="2"/>
</dbReference>
<dbReference type="PROSITE" id="PS50002">
    <property type="entry name" value="SH3"/>
    <property type="match status" value="1"/>
</dbReference>
<comment type="similarity">
    <text evidence="2">Belongs to the TRAFAC class myosin-kinesin ATPase superfamily. Myosin family.</text>
</comment>
<dbReference type="CDD" id="cd17092">
    <property type="entry name" value="FERM1_F1_Myosin-VII"/>
    <property type="match status" value="1"/>
</dbReference>
<dbReference type="GO" id="GO:0016459">
    <property type="term" value="C:myosin complex"/>
    <property type="evidence" value="ECO:0007669"/>
    <property type="project" value="UniProtKB-ARBA"/>
</dbReference>
<dbReference type="SUPFAM" id="SSF54236">
    <property type="entry name" value="Ubiquitin-like"/>
    <property type="match status" value="2"/>
</dbReference>
<dbReference type="CDD" id="cd13198">
    <property type="entry name" value="FERM_C1_MyoVII"/>
    <property type="match status" value="1"/>
</dbReference>
<dbReference type="SUPFAM" id="SSF47031">
    <property type="entry name" value="Second domain of FERM"/>
    <property type="match status" value="2"/>
</dbReference>
<dbReference type="InterPro" id="IPR000857">
    <property type="entry name" value="MyTH4_dom"/>
</dbReference>
<evidence type="ECO:0000259" key="12">
    <source>
        <dbReference type="PROSITE" id="PS50002"/>
    </source>
</evidence>
<feature type="coiled-coil region" evidence="11">
    <location>
        <begin position="11"/>
        <end position="38"/>
    </location>
</feature>
<evidence type="ECO:0000256" key="11">
    <source>
        <dbReference type="SAM" id="Coils"/>
    </source>
</evidence>
<dbReference type="GO" id="GO:0003008">
    <property type="term" value="P:system process"/>
    <property type="evidence" value="ECO:0007669"/>
    <property type="project" value="UniProtKB-ARBA"/>
</dbReference>
<dbReference type="InterPro" id="IPR002404">
    <property type="entry name" value="IRS_PTB"/>
</dbReference>
<dbReference type="FunFam" id="3.10.20.90:FF:000036">
    <property type="entry name" value="Unconventional myosin-VIIa"/>
    <property type="match status" value="1"/>
</dbReference>
<feature type="domain" description="MyTH4" evidence="14">
    <location>
        <begin position="135"/>
        <end position="297"/>
    </location>
</feature>
<dbReference type="Gene3D" id="1.20.80.10">
    <property type="match status" value="2"/>
</dbReference>
<dbReference type="CDD" id="cd17093">
    <property type="entry name" value="FERM2_F1_Myosin-VII"/>
    <property type="match status" value="1"/>
</dbReference>
<dbReference type="InterPro" id="IPR019749">
    <property type="entry name" value="Band_41_domain"/>
</dbReference>
<dbReference type="CDD" id="cd14473">
    <property type="entry name" value="FERM_B-lobe"/>
    <property type="match status" value="2"/>
</dbReference>
<dbReference type="InterPro" id="IPR019748">
    <property type="entry name" value="FERM_central"/>
</dbReference>
<dbReference type="SMART" id="SM00139">
    <property type="entry name" value="MyTH4"/>
    <property type="match status" value="2"/>
</dbReference>
<organism evidence="15">
    <name type="scientific">Oppiella nova</name>
    <dbReference type="NCBI Taxonomy" id="334625"/>
    <lineage>
        <taxon>Eukaryota</taxon>
        <taxon>Metazoa</taxon>
        <taxon>Ecdysozoa</taxon>
        <taxon>Arthropoda</taxon>
        <taxon>Chelicerata</taxon>
        <taxon>Arachnida</taxon>
        <taxon>Acari</taxon>
        <taxon>Acariformes</taxon>
        <taxon>Sarcoptiformes</taxon>
        <taxon>Oribatida</taxon>
        <taxon>Brachypylina</taxon>
        <taxon>Oppioidea</taxon>
        <taxon>Oppiidae</taxon>
        <taxon>Oppiella</taxon>
    </lineage>
</organism>
<dbReference type="InterPro" id="IPR041794">
    <property type="entry name" value="MyoVII_FERM_C2"/>
</dbReference>
<evidence type="ECO:0000256" key="8">
    <source>
        <dbReference type="ARBA" id="ARBA00023175"/>
    </source>
</evidence>
<dbReference type="GO" id="GO:0009887">
    <property type="term" value="P:animal organ morphogenesis"/>
    <property type="evidence" value="ECO:0007669"/>
    <property type="project" value="UniProtKB-ARBA"/>
</dbReference>
<dbReference type="Gene3D" id="1.25.40.530">
    <property type="entry name" value="MyTH4 domain"/>
    <property type="match status" value="3"/>
</dbReference>
<evidence type="ECO:0000256" key="9">
    <source>
        <dbReference type="ARBA" id="ARBA00023203"/>
    </source>
</evidence>
<accession>A0A7R9LMW4</accession>
<dbReference type="GO" id="GO:0071944">
    <property type="term" value="C:cell periphery"/>
    <property type="evidence" value="ECO:0007669"/>
    <property type="project" value="UniProtKB-ARBA"/>
</dbReference>
<dbReference type="Pfam" id="PF21998">
    <property type="entry name" value="FERM_C1_MyoVII"/>
    <property type="match status" value="1"/>
</dbReference>
<feature type="domain" description="FERM" evidence="13">
    <location>
        <begin position="916"/>
        <end position="1219"/>
    </location>
</feature>
<keyword evidence="11" id="KW-0175">Coiled coil</keyword>
<keyword evidence="16" id="KW-1185">Reference proteome</keyword>
<name>A0A7R9LMW4_9ACAR</name>
<dbReference type="InterPro" id="IPR014352">
    <property type="entry name" value="FERM/acyl-CoA-bd_prot_sf"/>
</dbReference>
<dbReference type="InterPro" id="IPR035963">
    <property type="entry name" value="FERM_2"/>
</dbReference>
<dbReference type="CDD" id="cd13199">
    <property type="entry name" value="FERM_C2_MyoVII"/>
    <property type="match status" value="1"/>
</dbReference>
<dbReference type="EMBL" id="OC916328">
    <property type="protein sequence ID" value="CAD7643923.1"/>
    <property type="molecule type" value="Genomic_DNA"/>
</dbReference>
<dbReference type="Gene3D" id="2.30.30.40">
    <property type="entry name" value="SH3 Domains"/>
    <property type="match status" value="1"/>
</dbReference>
<dbReference type="PANTHER" id="PTHR22692:SF33">
    <property type="entry name" value="MYOSIN"/>
    <property type="match status" value="1"/>
</dbReference>
<dbReference type="FunFam" id="1.20.80.10:FF:000013">
    <property type="entry name" value="Unconventional myosin-VIIa"/>
    <property type="match status" value="1"/>
</dbReference>
<evidence type="ECO:0000256" key="4">
    <source>
        <dbReference type="ARBA" id="ARBA00022490"/>
    </source>
</evidence>
<dbReference type="SMART" id="SM00326">
    <property type="entry name" value="SH3"/>
    <property type="match status" value="1"/>
</dbReference>
<evidence type="ECO:0000259" key="13">
    <source>
        <dbReference type="PROSITE" id="PS50057"/>
    </source>
</evidence>
<dbReference type="EMBL" id="CAJPVJ010001503">
    <property type="protein sequence ID" value="CAG2164838.1"/>
    <property type="molecule type" value="Genomic_DNA"/>
</dbReference>
<dbReference type="InterPro" id="IPR038185">
    <property type="entry name" value="MyTH4_dom_sf"/>
</dbReference>
<evidence type="ECO:0000256" key="7">
    <source>
        <dbReference type="ARBA" id="ARBA00022840"/>
    </source>
</evidence>
<dbReference type="PROSITE" id="PS50057">
    <property type="entry name" value="FERM_3"/>
    <property type="match status" value="2"/>
</dbReference>
<keyword evidence="9" id="KW-0009">Actin-binding</keyword>
<evidence type="ECO:0000256" key="1">
    <source>
        <dbReference type="ARBA" id="ARBA00004496"/>
    </source>
</evidence>
<dbReference type="FunFam" id="2.30.29.30:FF:000075">
    <property type="entry name" value="unconventional myosin-VIIa"/>
    <property type="match status" value="1"/>
</dbReference>
<evidence type="ECO:0000256" key="5">
    <source>
        <dbReference type="ARBA" id="ARBA00022737"/>
    </source>
</evidence>
<dbReference type="InterPro" id="IPR001452">
    <property type="entry name" value="SH3_domain"/>
</dbReference>
<gene>
    <name evidence="15" type="ORF">ONB1V03_LOCUS4387</name>
</gene>
<feature type="domain" description="FERM" evidence="13">
    <location>
        <begin position="302"/>
        <end position="618"/>
    </location>
</feature>
<dbReference type="Gene3D" id="2.30.29.30">
    <property type="entry name" value="Pleckstrin-homology domain (PH domain)/Phosphotyrosine-binding domain (PTB)"/>
    <property type="match status" value="2"/>
</dbReference>
<dbReference type="InterPro" id="IPR041793">
    <property type="entry name" value="MyoVII_FERM_C1"/>
</dbReference>
<dbReference type="InterPro" id="IPR011993">
    <property type="entry name" value="PH-like_dom_sf"/>
</dbReference>
<feature type="domain" description="SH3" evidence="12">
    <location>
        <begin position="616"/>
        <end position="683"/>
    </location>
</feature>
<dbReference type="GO" id="GO:0005737">
    <property type="term" value="C:cytoplasm"/>
    <property type="evidence" value="ECO:0007669"/>
    <property type="project" value="UniProtKB-SubCell"/>
</dbReference>
<proteinExistence type="inferred from homology"/>
<protein>
    <recommendedName>
        <fullName evidence="17">Myosin VIIa</fullName>
    </recommendedName>
</protein>
<dbReference type="Pfam" id="PF21989">
    <property type="entry name" value="RA_2"/>
    <property type="match status" value="2"/>
</dbReference>
<dbReference type="InterPro" id="IPR036028">
    <property type="entry name" value="SH3-like_dom_sf"/>
</dbReference>
<sequence length="1230" mass="141761">MNPKKAKEIAERKYFERMQEFEAQKKETEIEEKRQIEEKKAVITDAVHRQDEVLDDSKLVDAMFDFLPRTDNLSEHNGPSAFRDLERPNGDLNNDLMENEGMFPPVPHEELEDLSEYKFQKFATTYFQGNVGHQYQRKPLKQPLLPLQTQGDCMASIALWITVLRFMGDLTEPKFHTMGRVSADNTSVMSKVTATLGRNFIKSKEFQESQLLGLELEAESKPVKSRSIRNKLVSLTLKKKNKHSLLHSAAEFVKYLLNFIREGPPGYAPYCEDRLRRTFRNGTRGQPPSWLELQATKSKKPLMLPITFMDGNTKTLLADSATTARELCAQLSDKINLKDQFGFSLYIALFDKVSSLGSGGEHVMDAISQCEQYAKEQGAQERNAPWRLFFRKEIFAPWHDPTEDSVATNLIYQQVVRGVKFGEYRCEKEDELAMISAQQYFIEFGEDIKTDKLVSVLTNYIPDHCLQTNDKSVEKWANLIIAANKKVCILYTSYFYKEKVSHLKIKEDIVEYAKYKWPLLFSRFYEAFRVNGPILPKNDVIIAINWTGIYMVDDQEQVLLELSFAEITAAVSQKTGRPFMQNFTLNTVRGEEFTFQSPNSEDICELISFFLNGLKKRSKFVIALQDYRGEGSSVLSFNQGDLMLLDGPYCGDYVLNNPWVLAKLEKNGEKGDVPTEFVYVLPTTTKPAPSILSVFSSDNLDENSRHLFSYPQANGFDAHEKPHTLEEYSIDHFRPPPKYTLPRTLTFSSARKRNVDQLWRHSREPIKQPLLKKLLNKEDLIQEKFLNSFAPILKYMGDLPSRRTRSGNDLTDQIFEGPLKFDILRDEIYCQIMKQLTDNKNRLSEERGWELMWLSSGLFAPSQTLLRELTLFLRTRRHPIAIDSLQRLHKTLRNGQRKYPPHLVEVEAIQHKTTQIFHKVYFPDDTDEAFEVDSSTRAKDFCLDIAQRLSLRTAEGFSLFVKIADKVISVPEADFFFDFVRHLTDWIRKARPSRDGSVPQFTYQVFFMKKLWTNTVPGKDRNADLIFHYHQELPKLLRGYHKCSKEDAAKLAALILRVRFGESKAELQAIPNILHELIPIDVIKTQSPNEWKKAIVSAHNQENGVSCENAKISFLKYVYKWPTFGSAFFEVKQNGDTNFPEHLLIAINKNGVSLIDPVSKEILVTHPFTRISNWSSGNTYFHMTIGNLVRGSKLLCETPLGYKMDDLLTSYISLMLSNINKQKVLTNRIK</sequence>
<evidence type="ECO:0000259" key="14">
    <source>
        <dbReference type="PROSITE" id="PS51016"/>
    </source>
</evidence>